<gene>
    <name evidence="2" type="ORF">KME60_24100</name>
</gene>
<name>A0A951QRM6_9CYAN</name>
<dbReference type="Proteomes" id="UP000729701">
    <property type="component" value="Unassembled WGS sequence"/>
</dbReference>
<organism evidence="2 3">
    <name type="scientific">Cyanomargarita calcarea GSE-NOS-MK-12-04C</name>
    <dbReference type="NCBI Taxonomy" id="2839659"/>
    <lineage>
        <taxon>Bacteria</taxon>
        <taxon>Bacillati</taxon>
        <taxon>Cyanobacteriota</taxon>
        <taxon>Cyanophyceae</taxon>
        <taxon>Nostocales</taxon>
        <taxon>Cyanomargaritaceae</taxon>
        <taxon>Cyanomargarita</taxon>
    </lineage>
</organism>
<evidence type="ECO:0000313" key="3">
    <source>
        <dbReference type="Proteomes" id="UP000729701"/>
    </source>
</evidence>
<evidence type="ECO:0000256" key="1">
    <source>
        <dbReference type="SAM" id="Coils"/>
    </source>
</evidence>
<accession>A0A951QRM6</accession>
<comment type="caution">
    <text evidence="2">The sequence shown here is derived from an EMBL/GenBank/DDBJ whole genome shotgun (WGS) entry which is preliminary data.</text>
</comment>
<evidence type="ECO:0000313" key="2">
    <source>
        <dbReference type="EMBL" id="MBW4670411.1"/>
    </source>
</evidence>
<proteinExistence type="predicted"/>
<dbReference type="EMBL" id="JAHHGZ010000030">
    <property type="protein sequence ID" value="MBW4670411.1"/>
    <property type="molecule type" value="Genomic_DNA"/>
</dbReference>
<reference evidence="2" key="2">
    <citation type="journal article" date="2022" name="Microbiol. Resour. Announc.">
        <title>Metagenome Sequencing to Explore Phylogenomics of Terrestrial Cyanobacteria.</title>
        <authorList>
            <person name="Ward R.D."/>
            <person name="Stajich J.E."/>
            <person name="Johansen J.R."/>
            <person name="Huntemann M."/>
            <person name="Clum A."/>
            <person name="Foster B."/>
            <person name="Foster B."/>
            <person name="Roux S."/>
            <person name="Palaniappan K."/>
            <person name="Varghese N."/>
            <person name="Mukherjee S."/>
            <person name="Reddy T.B.K."/>
            <person name="Daum C."/>
            <person name="Copeland A."/>
            <person name="Chen I.A."/>
            <person name="Ivanova N.N."/>
            <person name="Kyrpides N.C."/>
            <person name="Shapiro N."/>
            <person name="Eloe-Fadrosh E.A."/>
            <person name="Pietrasiak N."/>
        </authorList>
    </citation>
    <scope>NUCLEOTIDE SEQUENCE</scope>
    <source>
        <strain evidence="2">GSE-NOS-MK-12-04C</strain>
    </source>
</reference>
<reference evidence="2" key="1">
    <citation type="submission" date="2021-05" db="EMBL/GenBank/DDBJ databases">
        <authorList>
            <person name="Pietrasiak N."/>
            <person name="Ward R."/>
            <person name="Stajich J.E."/>
            <person name="Kurbessoian T."/>
        </authorList>
    </citation>
    <scope>NUCLEOTIDE SEQUENCE</scope>
    <source>
        <strain evidence="2">GSE-NOS-MK-12-04C</strain>
    </source>
</reference>
<sequence length="106" mass="12139">MTNSQPDRLDRIEATLERVSQQLDNQVVVNAELRQTTAQLTDAANVLMTSVTSIAGIVAQHQQNFEAVIQEIREIRADTREMQSEIRGLQTENRRILDHLERGERE</sequence>
<feature type="coiled-coil region" evidence="1">
    <location>
        <begin position="58"/>
        <end position="92"/>
    </location>
</feature>
<protein>
    <submittedName>
        <fullName evidence="2">Uncharacterized protein</fullName>
    </submittedName>
</protein>
<dbReference type="AlphaFoldDB" id="A0A951QRM6"/>
<keyword evidence="1" id="KW-0175">Coiled coil</keyword>